<accession>A0A1I7ZD81</accession>
<keyword evidence="1" id="KW-1185">Reference proteome</keyword>
<dbReference type="Proteomes" id="UP000095287">
    <property type="component" value="Unplaced"/>
</dbReference>
<reference evidence="2" key="1">
    <citation type="submission" date="2016-11" db="UniProtKB">
        <authorList>
            <consortium name="WormBaseParasite"/>
        </authorList>
    </citation>
    <scope>IDENTIFICATION</scope>
</reference>
<sequence>MEGPRGNKEVLSIVMLAEQTLKQRKAAEGKKGFLKKERPTPLLYNMSMNIAVFLEDVWLIRKLSSQKKNLEFKAFQKEREIILKDRGSIGASTTAIHCSII</sequence>
<dbReference type="AlphaFoldDB" id="A0A1I7ZD81"/>
<proteinExistence type="predicted"/>
<protein>
    <submittedName>
        <fullName evidence="2">Uncharacterized protein</fullName>
    </submittedName>
</protein>
<evidence type="ECO:0000313" key="1">
    <source>
        <dbReference type="Proteomes" id="UP000095287"/>
    </source>
</evidence>
<dbReference type="WBParaSite" id="L893_g25186.t1">
    <property type="protein sequence ID" value="L893_g25186.t1"/>
    <property type="gene ID" value="L893_g25186"/>
</dbReference>
<organism evidence="1 2">
    <name type="scientific">Steinernema glaseri</name>
    <dbReference type="NCBI Taxonomy" id="37863"/>
    <lineage>
        <taxon>Eukaryota</taxon>
        <taxon>Metazoa</taxon>
        <taxon>Ecdysozoa</taxon>
        <taxon>Nematoda</taxon>
        <taxon>Chromadorea</taxon>
        <taxon>Rhabditida</taxon>
        <taxon>Tylenchina</taxon>
        <taxon>Panagrolaimomorpha</taxon>
        <taxon>Strongyloidoidea</taxon>
        <taxon>Steinernematidae</taxon>
        <taxon>Steinernema</taxon>
    </lineage>
</organism>
<evidence type="ECO:0000313" key="2">
    <source>
        <dbReference type="WBParaSite" id="L893_g25186.t1"/>
    </source>
</evidence>
<name>A0A1I7ZD81_9BILA</name>